<comment type="caution">
    <text evidence="2">The sequence shown here is derived from an EMBL/GenBank/DDBJ whole genome shotgun (WGS) entry which is preliminary data.</text>
</comment>
<protein>
    <submittedName>
        <fullName evidence="2">Uncharacterized protein</fullName>
    </submittedName>
</protein>
<sequence>MIKFVSPHILWQQEAGLFYFGFWILDFGFWILDCFCYLQSKIFFTPYLFPSCCHLSPVTCHQSPAISTSPGRSKAINKACARCAITASESTPRNRKKRVLDNTRT</sequence>
<evidence type="ECO:0000313" key="3">
    <source>
        <dbReference type="Proteomes" id="UP000300142"/>
    </source>
</evidence>
<keyword evidence="3" id="KW-1185">Reference proteome</keyword>
<keyword evidence="1" id="KW-0472">Membrane</keyword>
<organism evidence="2 3">
    <name type="scientific">Sphaerospermopsis reniformis</name>
    <dbReference type="NCBI Taxonomy" id="531300"/>
    <lineage>
        <taxon>Bacteria</taxon>
        <taxon>Bacillati</taxon>
        <taxon>Cyanobacteriota</taxon>
        <taxon>Cyanophyceae</taxon>
        <taxon>Nostocales</taxon>
        <taxon>Aphanizomenonaceae</taxon>
        <taxon>Sphaerospermopsis</taxon>
    </lineage>
</organism>
<dbReference type="EMBL" id="BJCE01000044">
    <property type="protein sequence ID" value="GCL36629.1"/>
    <property type="molecule type" value="Genomic_DNA"/>
</dbReference>
<proteinExistence type="predicted"/>
<gene>
    <name evidence="2" type="ORF">SR1949_17350</name>
</gene>
<accession>A0A479ZVC5</accession>
<evidence type="ECO:0000256" key="1">
    <source>
        <dbReference type="SAM" id="Phobius"/>
    </source>
</evidence>
<keyword evidence="1" id="KW-1133">Transmembrane helix</keyword>
<evidence type="ECO:0000313" key="2">
    <source>
        <dbReference type="EMBL" id="GCL36629.1"/>
    </source>
</evidence>
<keyword evidence="1" id="KW-0812">Transmembrane</keyword>
<dbReference type="Proteomes" id="UP000300142">
    <property type="component" value="Unassembled WGS sequence"/>
</dbReference>
<feature type="transmembrane region" description="Helical" evidence="1">
    <location>
        <begin position="17"/>
        <end position="38"/>
    </location>
</feature>
<name>A0A479ZVC5_9CYAN</name>
<dbReference type="AlphaFoldDB" id="A0A479ZVC5"/>
<reference evidence="3" key="1">
    <citation type="submission" date="2019-02" db="EMBL/GenBank/DDBJ databases">
        <title>Draft genome sequence of Sphaerospermopsis reniformis NIES-1949.</title>
        <authorList>
            <person name="Yamaguchi H."/>
            <person name="Suzuki S."/>
            <person name="Kawachi M."/>
        </authorList>
    </citation>
    <scope>NUCLEOTIDE SEQUENCE [LARGE SCALE GENOMIC DNA]</scope>
    <source>
        <strain evidence="3">NIES-1949</strain>
    </source>
</reference>